<evidence type="ECO:0000313" key="3">
    <source>
        <dbReference type="Proteomes" id="UP001472866"/>
    </source>
</evidence>
<feature type="compositionally biased region" description="Acidic residues" evidence="1">
    <location>
        <begin position="415"/>
        <end position="430"/>
    </location>
</feature>
<feature type="compositionally biased region" description="Acidic residues" evidence="1">
    <location>
        <begin position="99"/>
        <end position="109"/>
    </location>
</feature>
<protein>
    <submittedName>
        <fullName evidence="2">Uncharacterized protein</fullName>
    </submittedName>
</protein>
<proteinExistence type="predicted"/>
<gene>
    <name evidence="2" type="ORF">HKI87_17g85900</name>
</gene>
<reference evidence="2 3" key="1">
    <citation type="submission" date="2024-03" db="EMBL/GenBank/DDBJ databases">
        <title>Complete genome sequence of the green alga Chloropicon roscoffensis RCC1871.</title>
        <authorList>
            <person name="Lemieux C."/>
            <person name="Pombert J.-F."/>
            <person name="Otis C."/>
            <person name="Turmel M."/>
        </authorList>
    </citation>
    <scope>NUCLEOTIDE SEQUENCE [LARGE SCALE GENOMIC DNA]</scope>
    <source>
        <strain evidence="2 3">RCC1871</strain>
    </source>
</reference>
<dbReference type="AlphaFoldDB" id="A0AAX4PMR0"/>
<evidence type="ECO:0000256" key="1">
    <source>
        <dbReference type="SAM" id="MobiDB-lite"/>
    </source>
</evidence>
<feature type="region of interest" description="Disordered" evidence="1">
    <location>
        <begin position="75"/>
        <end position="117"/>
    </location>
</feature>
<name>A0AAX4PMR0_9CHLO</name>
<sequence>MEKTTSRLLTPRVVRVRPARLVGGGRRKSKCGGPRAAMSGEREKEMEMDRLRAKWARHTRLARHRLVVRGEEGLELESEQAAVEEDLDGAGMGASSSVEADEEDEEDESVVVARPLSPSEKSRAKAAAKAKALAERDLTDDELCYAEFLERFLCKVSKQESAHGDEKAQRTFSPQTVKRYYVAPAVDSPEPAPHNWREYRRNPSKVDEYMNDPVVQAFESKVKAWKQRKRREKVDQDLEQTRKYVEQETQFLDNSAMDDRIQYSDLRGWKRHDYSEKEIWDTVTRHGHTPTCEEVIGLQGTTHVQMYTLGMDEVVDYRETVRPIEHELNLQGVFNNYCPEHSQVVFHGNDKNFSNHDPVLFELEALGRLRWPGEDVAEAETAAQTAPAAPGGSSMPGTKRPKSRTAATATTASDVSDDLDLIDEVDEEEGIVGNMDQISSDASATDPFAGTRGDDGESYDDDTLYVSDDATDNEDNMNYDQPGGPAWGEDEDLEL</sequence>
<feature type="compositionally biased region" description="Low complexity" evidence="1">
    <location>
        <begin position="405"/>
        <end position="414"/>
    </location>
</feature>
<dbReference type="EMBL" id="CP151517">
    <property type="protein sequence ID" value="WZN67018.1"/>
    <property type="molecule type" value="Genomic_DNA"/>
</dbReference>
<feature type="compositionally biased region" description="Acidic residues" evidence="1">
    <location>
        <begin position="75"/>
        <end position="88"/>
    </location>
</feature>
<feature type="compositionally biased region" description="Low complexity" evidence="1">
    <location>
        <begin position="379"/>
        <end position="390"/>
    </location>
</feature>
<keyword evidence="3" id="KW-1185">Reference proteome</keyword>
<accession>A0AAX4PMR0</accession>
<feature type="region of interest" description="Disordered" evidence="1">
    <location>
        <begin position="376"/>
        <end position="495"/>
    </location>
</feature>
<feature type="region of interest" description="Disordered" evidence="1">
    <location>
        <begin position="21"/>
        <end position="45"/>
    </location>
</feature>
<evidence type="ECO:0000313" key="2">
    <source>
        <dbReference type="EMBL" id="WZN67018.1"/>
    </source>
</evidence>
<organism evidence="2 3">
    <name type="scientific">Chloropicon roscoffensis</name>
    <dbReference type="NCBI Taxonomy" id="1461544"/>
    <lineage>
        <taxon>Eukaryota</taxon>
        <taxon>Viridiplantae</taxon>
        <taxon>Chlorophyta</taxon>
        <taxon>Chloropicophyceae</taxon>
        <taxon>Chloropicales</taxon>
        <taxon>Chloropicaceae</taxon>
        <taxon>Chloropicon</taxon>
    </lineage>
</organism>
<dbReference type="Proteomes" id="UP001472866">
    <property type="component" value="Chromosome 17"/>
</dbReference>
<feature type="compositionally biased region" description="Acidic residues" evidence="1">
    <location>
        <begin position="456"/>
        <end position="477"/>
    </location>
</feature>